<organism evidence="1 2">
    <name type="scientific">Sphingobacterium micropteri</name>
    <dbReference type="NCBI Taxonomy" id="2763501"/>
    <lineage>
        <taxon>Bacteria</taxon>
        <taxon>Pseudomonadati</taxon>
        <taxon>Bacteroidota</taxon>
        <taxon>Sphingobacteriia</taxon>
        <taxon>Sphingobacteriales</taxon>
        <taxon>Sphingobacteriaceae</taxon>
        <taxon>Sphingobacterium</taxon>
    </lineage>
</organism>
<proteinExistence type="predicted"/>
<dbReference type="Proteomes" id="UP000602759">
    <property type="component" value="Unassembled WGS sequence"/>
</dbReference>
<reference evidence="1 2" key="1">
    <citation type="submission" date="2020-08" db="EMBL/GenBank/DDBJ databases">
        <title>Sphingobacterium sp. DN00404 isolated from aquaculture water.</title>
        <authorList>
            <person name="Zhang M."/>
        </authorList>
    </citation>
    <scope>NUCLEOTIDE SEQUENCE [LARGE SCALE GENOMIC DNA]</scope>
    <source>
        <strain evidence="1 2">DN00404</strain>
    </source>
</reference>
<dbReference type="RefSeq" id="WP_190993434.1">
    <property type="nucleotide sequence ID" value="NZ_JACOIK010000004.1"/>
</dbReference>
<evidence type="ECO:0000313" key="1">
    <source>
        <dbReference type="EMBL" id="MBD1432405.1"/>
    </source>
</evidence>
<dbReference type="EMBL" id="JACOIK010000004">
    <property type="protein sequence ID" value="MBD1432405.1"/>
    <property type="molecule type" value="Genomic_DNA"/>
</dbReference>
<sequence length="63" mass="6916">MRLLSVDFNAILSITVASVLIPAARNFQELIKIPTPDANSTSPSTTNIPWIVFAILICLVKYN</sequence>
<protein>
    <submittedName>
        <fullName evidence="1">Uncharacterized protein</fullName>
    </submittedName>
</protein>
<gene>
    <name evidence="1" type="ORF">H8B06_06180</name>
</gene>
<keyword evidence="2" id="KW-1185">Reference proteome</keyword>
<comment type="caution">
    <text evidence="1">The sequence shown here is derived from an EMBL/GenBank/DDBJ whole genome shotgun (WGS) entry which is preliminary data.</text>
</comment>
<accession>A0ABR7YM45</accession>
<name>A0ABR7YM45_9SPHI</name>
<evidence type="ECO:0000313" key="2">
    <source>
        <dbReference type="Proteomes" id="UP000602759"/>
    </source>
</evidence>